<feature type="domain" description="DUF5666" evidence="3">
    <location>
        <begin position="389"/>
        <end position="452"/>
    </location>
</feature>
<evidence type="ECO:0000259" key="3">
    <source>
        <dbReference type="Pfam" id="PF18914"/>
    </source>
</evidence>
<proteinExistence type="inferred from homology"/>
<dbReference type="InterPro" id="IPR017850">
    <property type="entry name" value="Alkaline_phosphatase_core_sf"/>
</dbReference>
<dbReference type="Gene3D" id="3.30.1120.10">
    <property type="match status" value="1"/>
</dbReference>
<dbReference type="Proteomes" id="UP000501452">
    <property type="component" value="Chromosome"/>
</dbReference>
<dbReference type="PANTHER" id="PTHR42693:SF33">
    <property type="entry name" value="ARYLSULFATASE"/>
    <property type="match status" value="1"/>
</dbReference>
<name>A0A6G8Q5U5_9ACTN</name>
<dbReference type="KEGG" id="rub:GBA63_03625"/>
<feature type="domain" description="Sulfatase N-terminal" evidence="2">
    <location>
        <begin position="7"/>
        <end position="290"/>
    </location>
</feature>
<dbReference type="InterPro" id="IPR000917">
    <property type="entry name" value="Sulfatase_N"/>
</dbReference>
<dbReference type="Pfam" id="PF00884">
    <property type="entry name" value="Sulfatase"/>
    <property type="match status" value="1"/>
</dbReference>
<accession>A0A6G8Q5U5</accession>
<protein>
    <submittedName>
        <fullName evidence="4">Sulfatase-like hydrolase/transferase</fullName>
    </submittedName>
</protein>
<keyword evidence="5" id="KW-1185">Reference proteome</keyword>
<comment type="similarity">
    <text evidence="1">Belongs to the sulfatase family.</text>
</comment>
<reference evidence="4 5" key="1">
    <citation type="submission" date="2019-10" db="EMBL/GenBank/DDBJ databases">
        <title>Rubrobacter sp nov SCSIO 52090 isolated from a deep-sea sediment in the South China Sea.</title>
        <authorList>
            <person name="Chen R.W."/>
        </authorList>
    </citation>
    <scope>NUCLEOTIDE SEQUENCE [LARGE SCALE GENOMIC DNA]</scope>
    <source>
        <strain evidence="4 5">SCSIO 52909</strain>
    </source>
</reference>
<evidence type="ECO:0000313" key="4">
    <source>
        <dbReference type="EMBL" id="QIN81830.1"/>
    </source>
</evidence>
<keyword evidence="4" id="KW-0378">Hydrolase</keyword>
<keyword evidence="4" id="KW-0808">Transferase</keyword>
<dbReference type="Gene3D" id="3.40.720.10">
    <property type="entry name" value="Alkaline Phosphatase, subunit A"/>
    <property type="match status" value="2"/>
</dbReference>
<dbReference type="AlphaFoldDB" id="A0A6G8Q5U5"/>
<dbReference type="SUPFAM" id="SSF53649">
    <property type="entry name" value="Alkaline phosphatase-like"/>
    <property type="match status" value="1"/>
</dbReference>
<dbReference type="Pfam" id="PF18914">
    <property type="entry name" value="DUF5666"/>
    <property type="match status" value="1"/>
</dbReference>
<organism evidence="4 5">
    <name type="scientific">Rubrobacter tropicus</name>
    <dbReference type="NCBI Taxonomy" id="2653851"/>
    <lineage>
        <taxon>Bacteria</taxon>
        <taxon>Bacillati</taxon>
        <taxon>Actinomycetota</taxon>
        <taxon>Rubrobacteria</taxon>
        <taxon>Rubrobacterales</taxon>
        <taxon>Rubrobacteraceae</taxon>
        <taxon>Rubrobacter</taxon>
    </lineage>
</organism>
<dbReference type="CDD" id="cd16148">
    <property type="entry name" value="sulfatase_like"/>
    <property type="match status" value="1"/>
</dbReference>
<gene>
    <name evidence="4" type="ORF">GBA63_03625</name>
</gene>
<evidence type="ECO:0000313" key="5">
    <source>
        <dbReference type="Proteomes" id="UP000501452"/>
    </source>
</evidence>
<dbReference type="PANTHER" id="PTHR42693">
    <property type="entry name" value="ARYLSULFATASE FAMILY MEMBER"/>
    <property type="match status" value="1"/>
</dbReference>
<dbReference type="InterPro" id="IPR050738">
    <property type="entry name" value="Sulfatase"/>
</dbReference>
<dbReference type="InterPro" id="IPR043724">
    <property type="entry name" value="DUF5666"/>
</dbReference>
<dbReference type="GO" id="GO:0016740">
    <property type="term" value="F:transferase activity"/>
    <property type="evidence" value="ECO:0007669"/>
    <property type="project" value="UniProtKB-KW"/>
</dbReference>
<evidence type="ECO:0000259" key="2">
    <source>
        <dbReference type="Pfam" id="PF00884"/>
    </source>
</evidence>
<evidence type="ECO:0000256" key="1">
    <source>
        <dbReference type="ARBA" id="ARBA00008779"/>
    </source>
</evidence>
<sequence length="589" mass="64169">MRRMTHALLILVDALRADHLGCYAGEDRGTPNADALAGEGVLFRNAVSQASWTRPSTASIMTGLYPSQTGLGGKWNRTREGRLRTRTLDPSIPTLAELVTAAGHATAFVGGNANLKPLFGITRGFTHNMWRSTSDGAVAAEDFERWLLAERPESSFCYAHFMDVHNPMPAGTIPARLDTGLDLSLVEESSQELMNYYAAAVRRADEHIGRVVRALKRARTLEETLIIVSADHGEELGEHGGMLSHGRTLYRETLNVPLIVRLPGGAFAGEEVYEPVQCIDFFPTVLEQLGCPPADVPGRSILPLIRGEEADGGAAFSEYLKPHRYGQSVTTRRHQYVQDYLLEETRTGSPDDLRPGVCVAVKGQPIRGGRFMATKVLIEDPEDEPTLSGVVDGVEEADGSVTVMGIAFEVDGATRFVTNDGSALSLGALEAGDHVTVDFATGPDGLRTATKIRRKAAGGKSKIWGPIEEARDLGAGLRSVTVLGMDVLIDGNVKVRALKNGNREERRESPVERVLAGDFIEVGRELYDIENDPLEARNIVDERPDVAQQLEETLALWTESLEGRSRTTTGDVDVDPETMEQLRLMGYVE</sequence>
<dbReference type="EMBL" id="CP045119">
    <property type="protein sequence ID" value="QIN81830.1"/>
    <property type="molecule type" value="Genomic_DNA"/>
</dbReference>
<dbReference type="GO" id="GO:0004065">
    <property type="term" value="F:arylsulfatase activity"/>
    <property type="evidence" value="ECO:0007669"/>
    <property type="project" value="TreeGrafter"/>
</dbReference>